<evidence type="ECO:0000313" key="2">
    <source>
        <dbReference type="EMBL" id="KAB1142907.1"/>
    </source>
</evidence>
<feature type="region of interest" description="Disordered" evidence="1">
    <location>
        <begin position="39"/>
        <end position="63"/>
    </location>
</feature>
<dbReference type="EMBL" id="VZRB01000022">
    <property type="protein sequence ID" value="KAB1142907.1"/>
    <property type="molecule type" value="Genomic_DNA"/>
</dbReference>
<accession>A0A6H9UTJ6</accession>
<evidence type="ECO:0000313" key="3">
    <source>
        <dbReference type="Proteomes" id="UP000442707"/>
    </source>
</evidence>
<gene>
    <name evidence="2" type="ORF">F7R91_27825</name>
</gene>
<reference evidence="2 3" key="1">
    <citation type="submission" date="2019-09" db="EMBL/GenBank/DDBJ databases">
        <title>Screening of Novel Bioactive Compounds from Soil-Associated.</title>
        <authorList>
            <person name="Zhao S."/>
        </authorList>
    </citation>
    <scope>NUCLEOTIDE SEQUENCE [LARGE SCALE GENOMIC DNA]</scope>
    <source>
        <strain evidence="2 3">HIT-DPA4</strain>
    </source>
</reference>
<sequence length="92" mass="10091">MATILAHGVAASSMSGYCARPDSTDHEAYGIGHVLYSRTTPVGHRTETDERPHTGHSPAMGPAHLRRARSARHRGWCEHLLGVRRADATRPR</sequence>
<protein>
    <submittedName>
        <fullName evidence="2">Uncharacterized protein</fullName>
    </submittedName>
</protein>
<dbReference type="Proteomes" id="UP000442707">
    <property type="component" value="Unassembled WGS sequence"/>
</dbReference>
<comment type="caution">
    <text evidence="2">The sequence shown here is derived from an EMBL/GenBank/DDBJ whole genome shotgun (WGS) entry which is preliminary data.</text>
</comment>
<evidence type="ECO:0000256" key="1">
    <source>
        <dbReference type="SAM" id="MobiDB-lite"/>
    </source>
</evidence>
<proteinExistence type="predicted"/>
<keyword evidence="3" id="KW-1185">Reference proteome</keyword>
<feature type="compositionally biased region" description="Basic and acidic residues" evidence="1">
    <location>
        <begin position="44"/>
        <end position="53"/>
    </location>
</feature>
<dbReference type="AlphaFoldDB" id="A0A6H9UTJ6"/>
<organism evidence="2 3">
    <name type="scientific">Streptomyces luteolifulvus</name>
    <dbReference type="NCBI Taxonomy" id="2615112"/>
    <lineage>
        <taxon>Bacteria</taxon>
        <taxon>Bacillati</taxon>
        <taxon>Actinomycetota</taxon>
        <taxon>Actinomycetes</taxon>
        <taxon>Kitasatosporales</taxon>
        <taxon>Streptomycetaceae</taxon>
        <taxon>Streptomyces</taxon>
    </lineage>
</organism>
<name>A0A6H9UTJ6_9ACTN</name>